<accession>A0AAW1HXV9</accession>
<sequence length="144" mass="16118">MIGTVRSKYARLSLRVNAANKRNLRTRHSCTRENTRDWSEALQSPTIERPDSDPRKLARLLRQQTEGTGGGPSTDKRLSEMEEKMLNLLLHPITIDGAPGIAEPGLIPQAVDVRSRAKVNKRKIAFINFRFTQTANGAVTGKRK</sequence>
<feature type="compositionally biased region" description="Basic and acidic residues" evidence="1">
    <location>
        <begin position="30"/>
        <end position="39"/>
    </location>
</feature>
<keyword evidence="3" id="KW-1185">Reference proteome</keyword>
<dbReference type="Proteomes" id="UP001458880">
    <property type="component" value="Unassembled WGS sequence"/>
</dbReference>
<reference evidence="2 3" key="1">
    <citation type="journal article" date="2024" name="BMC Genomics">
        <title>De novo assembly and annotation of Popillia japonica's genome with initial clues to its potential as an invasive pest.</title>
        <authorList>
            <person name="Cucini C."/>
            <person name="Boschi S."/>
            <person name="Funari R."/>
            <person name="Cardaioli E."/>
            <person name="Iannotti N."/>
            <person name="Marturano G."/>
            <person name="Paoli F."/>
            <person name="Bruttini M."/>
            <person name="Carapelli A."/>
            <person name="Frati F."/>
            <person name="Nardi F."/>
        </authorList>
    </citation>
    <scope>NUCLEOTIDE SEQUENCE [LARGE SCALE GENOMIC DNA]</scope>
    <source>
        <strain evidence="2">DMR45628</strain>
    </source>
</reference>
<evidence type="ECO:0000313" key="2">
    <source>
        <dbReference type="EMBL" id="KAK9681278.1"/>
    </source>
</evidence>
<evidence type="ECO:0000256" key="1">
    <source>
        <dbReference type="SAM" id="MobiDB-lite"/>
    </source>
</evidence>
<feature type="region of interest" description="Disordered" evidence="1">
    <location>
        <begin position="30"/>
        <end position="55"/>
    </location>
</feature>
<comment type="caution">
    <text evidence="2">The sequence shown here is derived from an EMBL/GenBank/DDBJ whole genome shotgun (WGS) entry which is preliminary data.</text>
</comment>
<protein>
    <submittedName>
        <fullName evidence="2">Uncharacterized protein</fullName>
    </submittedName>
</protein>
<organism evidence="2 3">
    <name type="scientific">Popillia japonica</name>
    <name type="common">Japanese beetle</name>
    <dbReference type="NCBI Taxonomy" id="7064"/>
    <lineage>
        <taxon>Eukaryota</taxon>
        <taxon>Metazoa</taxon>
        <taxon>Ecdysozoa</taxon>
        <taxon>Arthropoda</taxon>
        <taxon>Hexapoda</taxon>
        <taxon>Insecta</taxon>
        <taxon>Pterygota</taxon>
        <taxon>Neoptera</taxon>
        <taxon>Endopterygota</taxon>
        <taxon>Coleoptera</taxon>
        <taxon>Polyphaga</taxon>
        <taxon>Scarabaeiformia</taxon>
        <taxon>Scarabaeidae</taxon>
        <taxon>Rutelinae</taxon>
        <taxon>Popillia</taxon>
    </lineage>
</organism>
<dbReference type="AlphaFoldDB" id="A0AAW1HXV9"/>
<name>A0AAW1HXV9_POPJA</name>
<evidence type="ECO:0000313" key="3">
    <source>
        <dbReference type="Proteomes" id="UP001458880"/>
    </source>
</evidence>
<proteinExistence type="predicted"/>
<gene>
    <name evidence="2" type="ORF">QE152_g38444</name>
</gene>
<dbReference type="EMBL" id="JASPKY010000829">
    <property type="protein sequence ID" value="KAK9681278.1"/>
    <property type="molecule type" value="Genomic_DNA"/>
</dbReference>